<evidence type="ECO:0000313" key="6">
    <source>
        <dbReference type="Proteomes" id="UP001165044"/>
    </source>
</evidence>
<dbReference type="NCBIfam" id="TIGR01730">
    <property type="entry name" value="RND_mfp"/>
    <property type="match status" value="1"/>
</dbReference>
<gene>
    <name evidence="5" type="ORF">GETHED_05190</name>
</gene>
<feature type="region of interest" description="Disordered" evidence="2">
    <location>
        <begin position="388"/>
        <end position="408"/>
    </location>
</feature>
<dbReference type="Proteomes" id="UP001165044">
    <property type="component" value="Unassembled WGS sequence"/>
</dbReference>
<dbReference type="PANTHER" id="PTHR30469:SF33">
    <property type="entry name" value="SLR1207 PROTEIN"/>
    <property type="match status" value="1"/>
</dbReference>
<organism evidence="5 6">
    <name type="scientific">Geothrix edaphica</name>
    <dbReference type="NCBI Taxonomy" id="2927976"/>
    <lineage>
        <taxon>Bacteria</taxon>
        <taxon>Pseudomonadati</taxon>
        <taxon>Acidobacteriota</taxon>
        <taxon>Holophagae</taxon>
        <taxon>Holophagales</taxon>
        <taxon>Holophagaceae</taxon>
        <taxon>Geothrix</taxon>
    </lineage>
</organism>
<evidence type="ECO:0000256" key="1">
    <source>
        <dbReference type="ARBA" id="ARBA00009477"/>
    </source>
</evidence>
<dbReference type="InterPro" id="IPR058625">
    <property type="entry name" value="MdtA-like_BSH"/>
</dbReference>
<evidence type="ECO:0000313" key="5">
    <source>
        <dbReference type="EMBL" id="GLH66155.1"/>
    </source>
</evidence>
<keyword evidence="6" id="KW-1185">Reference proteome</keyword>
<evidence type="ECO:0000259" key="4">
    <source>
        <dbReference type="Pfam" id="PF25990"/>
    </source>
</evidence>
<evidence type="ECO:0000259" key="3">
    <source>
        <dbReference type="Pfam" id="PF25917"/>
    </source>
</evidence>
<dbReference type="PANTHER" id="PTHR30469">
    <property type="entry name" value="MULTIDRUG RESISTANCE PROTEIN MDTA"/>
    <property type="match status" value="1"/>
</dbReference>
<feature type="domain" description="YknX-like beta-barrel" evidence="4">
    <location>
        <begin position="225"/>
        <end position="301"/>
    </location>
</feature>
<evidence type="ECO:0000256" key="2">
    <source>
        <dbReference type="SAM" id="MobiDB-lite"/>
    </source>
</evidence>
<dbReference type="InterPro" id="IPR058636">
    <property type="entry name" value="Beta-barrel_YknX"/>
</dbReference>
<dbReference type="InterPro" id="IPR006143">
    <property type="entry name" value="RND_pump_MFP"/>
</dbReference>
<dbReference type="Gene3D" id="2.40.50.100">
    <property type="match status" value="1"/>
</dbReference>
<reference evidence="5" key="1">
    <citation type="journal article" date="2023" name="Antonie Van Leeuwenhoek">
        <title>Mesoterricola silvestris gen. nov., sp. nov., Mesoterricola sediminis sp. nov., Geothrix oryzae sp. nov., Geothrix edaphica sp. nov., Geothrix rubra sp. nov., and Geothrix limicola sp. nov., six novel members of Acidobacteriota isolated from soils.</title>
        <authorList>
            <person name="Itoh H."/>
            <person name="Sugisawa Y."/>
            <person name="Mise K."/>
            <person name="Xu Z."/>
            <person name="Kuniyasu M."/>
            <person name="Ushijima N."/>
            <person name="Kawano K."/>
            <person name="Kobayashi E."/>
            <person name="Shiratori Y."/>
            <person name="Masuda Y."/>
            <person name="Senoo K."/>
        </authorList>
    </citation>
    <scope>NUCLEOTIDE SEQUENCE</scope>
    <source>
        <strain evidence="5">Red802</strain>
    </source>
</reference>
<dbReference type="SUPFAM" id="SSF111369">
    <property type="entry name" value="HlyD-like secretion proteins"/>
    <property type="match status" value="1"/>
</dbReference>
<comment type="caution">
    <text evidence="5">The sequence shown here is derived from an EMBL/GenBank/DDBJ whole genome shotgun (WGS) entry which is preliminary data.</text>
</comment>
<dbReference type="Pfam" id="PF25917">
    <property type="entry name" value="BSH_RND"/>
    <property type="match status" value="1"/>
</dbReference>
<dbReference type="Gene3D" id="1.10.287.470">
    <property type="entry name" value="Helix hairpin bin"/>
    <property type="match status" value="1"/>
</dbReference>
<accession>A0ABQ5PVM9</accession>
<sequence>MKRKQMWILGGGLAVIVIGGLSLAGMRDKGIAVQVATVGRENLQAKVSANGKIQAVTKADISASIMGQVTRLAVKEGDRVHKGQFLMEIDPRSARANADAMQANLHAAQSDLISASANLAQARSDFDRAKANRTAGIISAADFERARTAFETAQAAQETARRRTDQAKANVSQSHVGLGFSTISAPMDGVVTARRIELGETAVPGIQNQAGTVLLTVSDMSKVEAEMEVDEASIPSVKLGQEAQVRVDAYPNQTFQGQVTEVGGSPILKLSANEATKFKVKVWIKDPPLTIKPGLSVQADIFTGSRDQALAIPFQSLVMREIKLKPGEARKPGAPREEEGVFLQEGGKAKFVAVKTGLMGDLSVEVLSGLKGGETLITGPNRALRDLKGGEAVRVEKAKKKDKDEGKP</sequence>
<dbReference type="RefSeq" id="WP_285606236.1">
    <property type="nucleotide sequence ID" value="NZ_BSDC01000001.1"/>
</dbReference>
<proteinExistence type="inferred from homology"/>
<feature type="domain" description="Multidrug resistance protein MdtA-like barrel-sandwich hybrid" evidence="3">
    <location>
        <begin position="58"/>
        <end position="209"/>
    </location>
</feature>
<dbReference type="Gene3D" id="2.40.30.170">
    <property type="match status" value="1"/>
</dbReference>
<protein>
    <submittedName>
        <fullName evidence="5">RND transporter</fullName>
    </submittedName>
</protein>
<dbReference type="EMBL" id="BSDC01000001">
    <property type="protein sequence ID" value="GLH66155.1"/>
    <property type="molecule type" value="Genomic_DNA"/>
</dbReference>
<dbReference type="Gene3D" id="2.40.420.20">
    <property type="match status" value="1"/>
</dbReference>
<comment type="similarity">
    <text evidence="1">Belongs to the membrane fusion protein (MFP) (TC 8.A.1) family.</text>
</comment>
<dbReference type="Pfam" id="PF25990">
    <property type="entry name" value="Beta-barrel_YknX"/>
    <property type="match status" value="1"/>
</dbReference>
<name>A0ABQ5PVM9_9BACT</name>